<dbReference type="Gene3D" id="3.50.50.60">
    <property type="entry name" value="FAD/NAD(P)-binding domain"/>
    <property type="match status" value="1"/>
</dbReference>
<evidence type="ECO:0000313" key="8">
    <source>
        <dbReference type="Proteomes" id="UP000247591"/>
    </source>
</evidence>
<accession>A0A318RR84</accession>
<evidence type="ECO:0000313" key="7">
    <source>
        <dbReference type="EMBL" id="PYE17926.1"/>
    </source>
</evidence>
<reference evidence="7 8" key="1">
    <citation type="submission" date="2018-06" db="EMBL/GenBank/DDBJ databases">
        <title>Genomic Encyclopedia of Type Strains, Phase IV (KMG-IV): sequencing the most valuable type-strain genomes for metagenomic binning, comparative biology and taxonomic classification.</title>
        <authorList>
            <person name="Goeker M."/>
        </authorList>
    </citation>
    <scope>NUCLEOTIDE SEQUENCE [LARGE SCALE GENOMIC DNA]</scope>
    <source>
        <strain evidence="7 8">DSM 45521</strain>
    </source>
</reference>
<dbReference type="RefSeq" id="WP_110469325.1">
    <property type="nucleotide sequence ID" value="NZ_QJSP01000005.1"/>
</dbReference>
<evidence type="ECO:0000256" key="1">
    <source>
        <dbReference type="ARBA" id="ARBA00001974"/>
    </source>
</evidence>
<evidence type="ECO:0000256" key="2">
    <source>
        <dbReference type="ARBA" id="ARBA00022630"/>
    </source>
</evidence>
<name>A0A318RR84_WILLI</name>
<keyword evidence="2" id="KW-0285">Flavoprotein</keyword>
<gene>
    <name evidence="7" type="ORF">DFR67_10571</name>
</gene>
<evidence type="ECO:0000256" key="4">
    <source>
        <dbReference type="ARBA" id="ARBA00023002"/>
    </source>
</evidence>
<protein>
    <submittedName>
        <fullName evidence="7">L-2-hydroxyglutarate oxidase LhgO</fullName>
    </submittedName>
</protein>
<dbReference type="Pfam" id="PF01266">
    <property type="entry name" value="DAO"/>
    <property type="match status" value="1"/>
</dbReference>
<comment type="caution">
    <text evidence="7">The sequence shown here is derived from an EMBL/GenBank/DDBJ whole genome shotgun (WGS) entry which is preliminary data.</text>
</comment>
<dbReference type="OrthoDB" id="9801699at2"/>
<dbReference type="GO" id="GO:0047545">
    <property type="term" value="F:(S)-2-hydroxyglutarate dehydrogenase activity"/>
    <property type="evidence" value="ECO:0007669"/>
    <property type="project" value="TreeGrafter"/>
</dbReference>
<feature type="domain" description="FAD dependent oxidoreductase" evidence="6">
    <location>
        <begin position="6"/>
        <end position="361"/>
    </location>
</feature>
<evidence type="ECO:0000259" key="6">
    <source>
        <dbReference type="Pfam" id="PF01266"/>
    </source>
</evidence>
<dbReference type="InterPro" id="IPR006076">
    <property type="entry name" value="FAD-dep_OxRdtase"/>
</dbReference>
<evidence type="ECO:0000256" key="3">
    <source>
        <dbReference type="ARBA" id="ARBA00022827"/>
    </source>
</evidence>
<evidence type="ECO:0000256" key="5">
    <source>
        <dbReference type="ARBA" id="ARBA00037941"/>
    </source>
</evidence>
<keyword evidence="8" id="KW-1185">Reference proteome</keyword>
<sequence length="369" mass="38868">MAETLDCLVIGAGVIGLAVARELALRGREVVIVDAEDAIGTQTSSRNSEVIHAGIYYPVGSAKAQLCVRGRELLYDYCSERSVEHRRLGKLIVATDYGQVAELTAIKARAAANGVHDLRRVEAAELADLEPDLVALEALLSPSTGIVDSHGLMASLHRDAGDAGAATVLRTTVTSGRVVDGLPEIDLDGTPVRCGTVINCAGLGAWDVAQAITGYPVDRIPRRVLAKGNYYSLTHGRAPFSHLVYPVPAGGGLGVHLTLDLAGQARFGPDVEWIEAVDYTVDAGRADAFYAEIRKYWPGLPDEALSPAYSGIRPKLSGRGEPNADFMIQGSSDHGIVGLINLFGFESPGLTSCLAIAEVVGSLSADQAL</sequence>
<keyword evidence="4" id="KW-0560">Oxidoreductase</keyword>
<dbReference type="Proteomes" id="UP000247591">
    <property type="component" value="Unassembled WGS sequence"/>
</dbReference>
<dbReference type="EMBL" id="QJSP01000005">
    <property type="protein sequence ID" value="PYE17926.1"/>
    <property type="molecule type" value="Genomic_DNA"/>
</dbReference>
<organism evidence="7 8">
    <name type="scientific">Williamsia limnetica</name>
    <dbReference type="NCBI Taxonomy" id="882452"/>
    <lineage>
        <taxon>Bacteria</taxon>
        <taxon>Bacillati</taxon>
        <taxon>Actinomycetota</taxon>
        <taxon>Actinomycetes</taxon>
        <taxon>Mycobacteriales</taxon>
        <taxon>Nocardiaceae</taxon>
        <taxon>Williamsia</taxon>
    </lineage>
</organism>
<comment type="similarity">
    <text evidence="5">Belongs to the L2HGDH family.</text>
</comment>
<keyword evidence="3" id="KW-0274">FAD</keyword>
<dbReference type="InterPro" id="IPR036188">
    <property type="entry name" value="FAD/NAD-bd_sf"/>
</dbReference>
<dbReference type="PANTHER" id="PTHR43104">
    <property type="entry name" value="L-2-HYDROXYGLUTARATE DEHYDROGENASE, MITOCHONDRIAL"/>
    <property type="match status" value="1"/>
</dbReference>
<dbReference type="PANTHER" id="PTHR43104:SF4">
    <property type="entry name" value="L-2-HYDROXYGLUTARATE DEHYDROGENASE, MITOCHONDRIAL"/>
    <property type="match status" value="1"/>
</dbReference>
<dbReference type="Gene3D" id="3.30.9.10">
    <property type="entry name" value="D-Amino Acid Oxidase, subunit A, domain 2"/>
    <property type="match status" value="1"/>
</dbReference>
<dbReference type="AlphaFoldDB" id="A0A318RR84"/>
<proteinExistence type="inferred from homology"/>
<dbReference type="SUPFAM" id="SSF51905">
    <property type="entry name" value="FAD/NAD(P)-binding domain"/>
    <property type="match status" value="1"/>
</dbReference>
<comment type="cofactor">
    <cofactor evidence="1">
        <name>FAD</name>
        <dbReference type="ChEBI" id="CHEBI:57692"/>
    </cofactor>
</comment>